<evidence type="ECO:0000313" key="2">
    <source>
        <dbReference type="EMBL" id="MBB3102963.1"/>
    </source>
</evidence>
<evidence type="ECO:0000256" key="1">
    <source>
        <dbReference type="SAM" id="MobiDB-lite"/>
    </source>
</evidence>
<evidence type="ECO:0000313" key="3">
    <source>
        <dbReference type="Proteomes" id="UP000549250"/>
    </source>
</evidence>
<comment type="caution">
    <text evidence="2">The sequence shown here is derived from an EMBL/GenBank/DDBJ whole genome shotgun (WGS) entry which is preliminary data.</text>
</comment>
<feature type="region of interest" description="Disordered" evidence="1">
    <location>
        <begin position="39"/>
        <end position="62"/>
    </location>
</feature>
<gene>
    <name evidence="2" type="ORF">FHR87_001358</name>
</gene>
<organism evidence="2 3">
    <name type="scientific">Azomonas macrocytogenes</name>
    <name type="common">Azotobacter macrocytogenes</name>
    <dbReference type="NCBI Taxonomy" id="69962"/>
    <lineage>
        <taxon>Bacteria</taxon>
        <taxon>Pseudomonadati</taxon>
        <taxon>Pseudomonadota</taxon>
        <taxon>Gammaproteobacteria</taxon>
        <taxon>Pseudomonadales</taxon>
        <taxon>Pseudomonadaceae</taxon>
        <taxon>Azomonas</taxon>
    </lineage>
</organism>
<protein>
    <submittedName>
        <fullName evidence="2">Uncharacterized protein</fullName>
    </submittedName>
</protein>
<keyword evidence="3" id="KW-1185">Reference proteome</keyword>
<reference evidence="2 3" key="1">
    <citation type="submission" date="2020-08" db="EMBL/GenBank/DDBJ databases">
        <title>Genomic Encyclopedia of Type Strains, Phase III (KMG-III): the genomes of soil and plant-associated and newly described type strains.</title>
        <authorList>
            <person name="Whitman W."/>
        </authorList>
    </citation>
    <scope>NUCLEOTIDE SEQUENCE [LARGE SCALE GENOMIC DNA]</scope>
    <source>
        <strain evidence="2 3">CECT 4462</strain>
    </source>
</reference>
<accession>A0A839T5K3</accession>
<dbReference type="Proteomes" id="UP000549250">
    <property type="component" value="Unassembled WGS sequence"/>
</dbReference>
<name>A0A839T5K3_AZOMA</name>
<proteinExistence type="predicted"/>
<dbReference type="AlphaFoldDB" id="A0A839T5K3"/>
<sequence>MAASINAFVIMGVVGCVTPNVAQAICQLGNVTAIRGDTRPSPHANARIGDGAPDTGASLGCV</sequence>
<dbReference type="EMBL" id="JACHXI010000005">
    <property type="protein sequence ID" value="MBB3102963.1"/>
    <property type="molecule type" value="Genomic_DNA"/>
</dbReference>
<dbReference type="RefSeq" id="WP_183165936.1">
    <property type="nucleotide sequence ID" value="NZ_JACHXI010000005.1"/>
</dbReference>